<name>A0AAE0DTB4_9ROSI</name>
<dbReference type="AlphaFoldDB" id="A0AAE0DTB4"/>
<organism evidence="1 2">
    <name type="scientific">Dipteronia sinensis</name>
    <dbReference type="NCBI Taxonomy" id="43782"/>
    <lineage>
        <taxon>Eukaryota</taxon>
        <taxon>Viridiplantae</taxon>
        <taxon>Streptophyta</taxon>
        <taxon>Embryophyta</taxon>
        <taxon>Tracheophyta</taxon>
        <taxon>Spermatophyta</taxon>
        <taxon>Magnoliopsida</taxon>
        <taxon>eudicotyledons</taxon>
        <taxon>Gunneridae</taxon>
        <taxon>Pentapetalae</taxon>
        <taxon>rosids</taxon>
        <taxon>malvids</taxon>
        <taxon>Sapindales</taxon>
        <taxon>Sapindaceae</taxon>
        <taxon>Hippocastanoideae</taxon>
        <taxon>Acereae</taxon>
        <taxon>Dipteronia</taxon>
    </lineage>
</organism>
<reference evidence="1" key="1">
    <citation type="journal article" date="2023" name="Plant J.">
        <title>Genome sequences and population genomics provide insights into the demographic history, inbreeding, and mutation load of two 'living fossil' tree species of Dipteronia.</title>
        <authorList>
            <person name="Feng Y."/>
            <person name="Comes H.P."/>
            <person name="Chen J."/>
            <person name="Zhu S."/>
            <person name="Lu R."/>
            <person name="Zhang X."/>
            <person name="Li P."/>
            <person name="Qiu J."/>
            <person name="Olsen K.M."/>
            <person name="Qiu Y."/>
        </authorList>
    </citation>
    <scope>NUCLEOTIDE SEQUENCE</scope>
    <source>
        <strain evidence="1">NBL</strain>
    </source>
</reference>
<accession>A0AAE0DTB4</accession>
<protein>
    <submittedName>
        <fullName evidence="1">Uncharacterized protein</fullName>
    </submittedName>
</protein>
<proteinExistence type="predicted"/>
<comment type="caution">
    <text evidence="1">The sequence shown here is derived from an EMBL/GenBank/DDBJ whole genome shotgun (WGS) entry which is preliminary data.</text>
</comment>
<sequence length="110" mass="12238">MNIVDSVLEKIEASTRKARNKIKGLVDVDGLWKDSHSDMAAIIEQYFKKIFSSSSLSPEDIDLVLEGVHPKLTSPMSRLLDLRFTGEEIRSSVFDIGPVKAPRRDGLPAL</sequence>
<dbReference type="Proteomes" id="UP001281410">
    <property type="component" value="Unassembled WGS sequence"/>
</dbReference>
<evidence type="ECO:0000313" key="1">
    <source>
        <dbReference type="EMBL" id="KAK3187898.1"/>
    </source>
</evidence>
<gene>
    <name evidence="1" type="ORF">Dsin_027459</name>
</gene>
<dbReference type="EMBL" id="JANJYJ010000009">
    <property type="protein sequence ID" value="KAK3187898.1"/>
    <property type="molecule type" value="Genomic_DNA"/>
</dbReference>
<keyword evidence="2" id="KW-1185">Reference proteome</keyword>
<evidence type="ECO:0000313" key="2">
    <source>
        <dbReference type="Proteomes" id="UP001281410"/>
    </source>
</evidence>